<sequence>MGHSQHHTMRRALRREVAGTIGLLADEDDFAAMRRYRTFTFDDHVTYLQEVEGLLKSLAAQGRLTSIALFDPEEYEEFCADTGLAPDASASRARFAAELATAGPTVPYEGQALTDLVPDLVDETVRQTTWEYATMLLAGIGACAECGVDIGRSAFARASDLLMRVLDTAGPGPRHLVCSVPCDGQTLLAALHAGHDDDGNARLDEAEALEFTTVLAVGIATHSSGGLVMRTGGKTGDRVQGWRLEGERLHPLTAAEVFDAYCTDALSGDLIAPESGVDYSAAPDLGDDEPEGGHHH</sequence>
<gene>
    <name evidence="2" type="ORF">FH965_06975</name>
</gene>
<dbReference type="AlphaFoldDB" id="A0A516R3W4"/>
<reference evidence="2 3" key="1">
    <citation type="journal article" date="2019" name="J. Ind. Microbiol. Biotechnol.">
        <title>The complete genomic sequence of Streptomyces spectabilis NRRL-2792 and identification of secondary metabolite biosynthetic gene clusters.</title>
        <authorList>
            <person name="Sinha A."/>
            <person name="Phillips-Salemka S."/>
            <person name="Niraula T.A."/>
            <person name="Short K.A."/>
            <person name="Niraula N.P."/>
        </authorList>
    </citation>
    <scope>NUCLEOTIDE SEQUENCE [LARGE SCALE GENOMIC DNA]</scope>
    <source>
        <strain evidence="2 3">NRRL 2792</strain>
    </source>
</reference>
<feature type="region of interest" description="Disordered" evidence="1">
    <location>
        <begin position="277"/>
        <end position="296"/>
    </location>
</feature>
<proteinExistence type="predicted"/>
<evidence type="ECO:0000256" key="1">
    <source>
        <dbReference type="SAM" id="MobiDB-lite"/>
    </source>
</evidence>
<organism evidence="2 3">
    <name type="scientific">Streptomyces spectabilis</name>
    <dbReference type="NCBI Taxonomy" id="68270"/>
    <lineage>
        <taxon>Bacteria</taxon>
        <taxon>Bacillati</taxon>
        <taxon>Actinomycetota</taxon>
        <taxon>Actinomycetes</taxon>
        <taxon>Kitasatosporales</taxon>
        <taxon>Streptomycetaceae</taxon>
        <taxon>Streptomyces</taxon>
    </lineage>
</organism>
<accession>A0A516R3W4</accession>
<dbReference type="RefSeq" id="WP_144002191.1">
    <property type="nucleotide sequence ID" value="NZ_CP040916.1"/>
</dbReference>
<evidence type="ECO:0000313" key="2">
    <source>
        <dbReference type="EMBL" id="QDQ10338.1"/>
    </source>
</evidence>
<evidence type="ECO:0000313" key="3">
    <source>
        <dbReference type="Proteomes" id="UP000316806"/>
    </source>
</evidence>
<dbReference type="EMBL" id="CP040916">
    <property type="protein sequence ID" value="QDQ10338.1"/>
    <property type="molecule type" value="Genomic_DNA"/>
</dbReference>
<name>A0A516R3W4_STRST</name>
<protein>
    <submittedName>
        <fullName evidence="2">Uncharacterized protein</fullName>
    </submittedName>
</protein>
<dbReference type="Proteomes" id="UP000316806">
    <property type="component" value="Chromosome"/>
</dbReference>